<organism evidence="14 15">
    <name type="scientific">Lentibacillus kimchii</name>
    <dbReference type="NCBI Taxonomy" id="1542911"/>
    <lineage>
        <taxon>Bacteria</taxon>
        <taxon>Bacillati</taxon>
        <taxon>Bacillota</taxon>
        <taxon>Bacilli</taxon>
        <taxon>Bacillales</taxon>
        <taxon>Bacillaceae</taxon>
        <taxon>Lentibacillus</taxon>
    </lineage>
</organism>
<comment type="caution">
    <text evidence="14">The sequence shown here is derived from an EMBL/GenBank/DDBJ whole genome shotgun (WGS) entry which is preliminary data.</text>
</comment>
<evidence type="ECO:0000313" key="14">
    <source>
        <dbReference type="EMBL" id="MFC7747717.1"/>
    </source>
</evidence>
<keyword evidence="15" id="KW-1185">Reference proteome</keyword>
<evidence type="ECO:0000256" key="5">
    <source>
        <dbReference type="ARBA" id="ARBA00022519"/>
    </source>
</evidence>
<evidence type="ECO:0000256" key="6">
    <source>
        <dbReference type="ARBA" id="ARBA00022556"/>
    </source>
</evidence>
<evidence type="ECO:0000313" key="15">
    <source>
        <dbReference type="Proteomes" id="UP001596620"/>
    </source>
</evidence>
<dbReference type="Proteomes" id="UP001596620">
    <property type="component" value="Unassembled WGS sequence"/>
</dbReference>
<feature type="transmembrane region" description="Helical" evidence="12">
    <location>
        <begin position="46"/>
        <end position="68"/>
    </location>
</feature>
<proteinExistence type="inferred from homology"/>
<keyword evidence="11 12" id="KW-0472">Membrane</keyword>
<dbReference type="InterPro" id="IPR037185">
    <property type="entry name" value="EmrE-like"/>
</dbReference>
<accession>A0ABW2UUX0</accession>
<dbReference type="PANTHER" id="PTHR30561">
    <property type="entry name" value="SMR FAMILY PROTON-DEPENDENT DRUG EFFLUX TRANSPORTER SUGE"/>
    <property type="match status" value="1"/>
</dbReference>
<name>A0ABW2UUX0_9BACI</name>
<evidence type="ECO:0000256" key="9">
    <source>
        <dbReference type="ARBA" id="ARBA00022989"/>
    </source>
</evidence>
<keyword evidence="10" id="KW-0443">Lipid metabolism</keyword>
<keyword evidence="8" id="KW-0448">Lipopolysaccharide biosynthesis</keyword>
<dbReference type="InterPro" id="IPR000390">
    <property type="entry name" value="Small_drug/metabolite_transptr"/>
</dbReference>
<evidence type="ECO:0000256" key="10">
    <source>
        <dbReference type="ARBA" id="ARBA00023098"/>
    </source>
</evidence>
<evidence type="ECO:0000259" key="13">
    <source>
        <dbReference type="Pfam" id="PF00892"/>
    </source>
</evidence>
<sequence length="122" mass="13489">MMGYVYIFGTIVFTVYGQLVLKWQMDQAGALPAGLWDKLLFLLQQFLNPWIVSGFAAALLAALCWMAAMTKFNISYAYPFMSFSFVLVFLLSAFLFGDPITVQKVLGLALIIAGLVVTSQSL</sequence>
<keyword evidence="7 12" id="KW-0812">Transmembrane</keyword>
<keyword evidence="5" id="KW-0997">Cell inner membrane</keyword>
<dbReference type="SUPFAM" id="SSF103481">
    <property type="entry name" value="Multidrug resistance efflux transporter EmrE"/>
    <property type="match status" value="1"/>
</dbReference>
<dbReference type="Pfam" id="PF00892">
    <property type="entry name" value="EamA"/>
    <property type="match status" value="1"/>
</dbReference>
<evidence type="ECO:0000256" key="3">
    <source>
        <dbReference type="ARBA" id="ARBA00022475"/>
    </source>
</evidence>
<evidence type="ECO:0000256" key="7">
    <source>
        <dbReference type="ARBA" id="ARBA00022692"/>
    </source>
</evidence>
<evidence type="ECO:0000256" key="1">
    <source>
        <dbReference type="ARBA" id="ARBA00004651"/>
    </source>
</evidence>
<evidence type="ECO:0000256" key="12">
    <source>
        <dbReference type="SAM" id="Phobius"/>
    </source>
</evidence>
<protein>
    <submittedName>
        <fullName evidence="14">EamA family transporter</fullName>
    </submittedName>
</protein>
<gene>
    <name evidence="14" type="ORF">ACFQU8_11025</name>
</gene>
<feature type="transmembrane region" description="Helical" evidence="12">
    <location>
        <begin position="74"/>
        <end position="96"/>
    </location>
</feature>
<keyword evidence="4" id="KW-0444">Lipid biosynthesis</keyword>
<reference evidence="15" key="1">
    <citation type="journal article" date="2019" name="Int. J. Syst. Evol. Microbiol.">
        <title>The Global Catalogue of Microorganisms (GCM) 10K type strain sequencing project: providing services to taxonomists for standard genome sequencing and annotation.</title>
        <authorList>
            <consortium name="The Broad Institute Genomics Platform"/>
            <consortium name="The Broad Institute Genome Sequencing Center for Infectious Disease"/>
            <person name="Wu L."/>
            <person name="Ma J."/>
        </authorList>
    </citation>
    <scope>NUCLEOTIDE SEQUENCE [LARGE SCALE GENOMIC DNA]</scope>
    <source>
        <strain evidence="15">JCM 30234</strain>
    </source>
</reference>
<dbReference type="InterPro" id="IPR000620">
    <property type="entry name" value="EamA_dom"/>
</dbReference>
<keyword evidence="6" id="KW-0441">Lipid A biosynthesis</keyword>
<dbReference type="Gene3D" id="1.10.3730.20">
    <property type="match status" value="1"/>
</dbReference>
<evidence type="ECO:0000256" key="11">
    <source>
        <dbReference type="ARBA" id="ARBA00023136"/>
    </source>
</evidence>
<evidence type="ECO:0000256" key="8">
    <source>
        <dbReference type="ARBA" id="ARBA00022985"/>
    </source>
</evidence>
<comment type="similarity">
    <text evidence="2">Belongs to the EamA transporter family.</text>
</comment>
<evidence type="ECO:0000256" key="4">
    <source>
        <dbReference type="ARBA" id="ARBA00022516"/>
    </source>
</evidence>
<keyword evidence="3" id="KW-1003">Cell membrane</keyword>
<feature type="transmembrane region" description="Helical" evidence="12">
    <location>
        <begin position="105"/>
        <end position="121"/>
    </location>
</feature>
<feature type="domain" description="EamA" evidence="13">
    <location>
        <begin position="36"/>
        <end position="119"/>
    </location>
</feature>
<keyword evidence="9 12" id="KW-1133">Transmembrane helix</keyword>
<evidence type="ECO:0000256" key="2">
    <source>
        <dbReference type="ARBA" id="ARBA00007362"/>
    </source>
</evidence>
<comment type="subcellular location">
    <subcellularLocation>
        <location evidence="1">Cell membrane</location>
        <topology evidence="1">Multi-pass membrane protein</topology>
    </subcellularLocation>
</comment>
<feature type="transmembrane region" description="Helical" evidence="12">
    <location>
        <begin position="6"/>
        <end position="25"/>
    </location>
</feature>
<dbReference type="PANTHER" id="PTHR30561:SF9">
    <property type="entry name" value="4-AMINO-4-DEOXY-L-ARABINOSE-PHOSPHOUNDECAPRENOL FLIPPASE SUBUNIT ARNF-RELATED"/>
    <property type="match status" value="1"/>
</dbReference>
<dbReference type="EMBL" id="JBHTGR010000055">
    <property type="protein sequence ID" value="MFC7747717.1"/>
    <property type="molecule type" value="Genomic_DNA"/>
</dbReference>